<dbReference type="EMBL" id="MU157830">
    <property type="protein sequence ID" value="KAF9532860.1"/>
    <property type="molecule type" value="Genomic_DNA"/>
</dbReference>
<dbReference type="Proteomes" id="UP000807306">
    <property type="component" value="Unassembled WGS sequence"/>
</dbReference>
<keyword evidence="3" id="KW-1185">Reference proteome</keyword>
<accession>A0A9P6EP87</accession>
<feature type="transmembrane region" description="Helical" evidence="1">
    <location>
        <begin position="12"/>
        <end position="31"/>
    </location>
</feature>
<organism evidence="2 3">
    <name type="scientific">Crepidotus variabilis</name>
    <dbReference type="NCBI Taxonomy" id="179855"/>
    <lineage>
        <taxon>Eukaryota</taxon>
        <taxon>Fungi</taxon>
        <taxon>Dikarya</taxon>
        <taxon>Basidiomycota</taxon>
        <taxon>Agaricomycotina</taxon>
        <taxon>Agaricomycetes</taxon>
        <taxon>Agaricomycetidae</taxon>
        <taxon>Agaricales</taxon>
        <taxon>Agaricineae</taxon>
        <taxon>Crepidotaceae</taxon>
        <taxon>Crepidotus</taxon>
    </lineage>
</organism>
<keyword evidence="1" id="KW-1133">Transmembrane helix</keyword>
<reference evidence="2" key="1">
    <citation type="submission" date="2020-11" db="EMBL/GenBank/DDBJ databases">
        <authorList>
            <consortium name="DOE Joint Genome Institute"/>
            <person name="Ahrendt S."/>
            <person name="Riley R."/>
            <person name="Andreopoulos W."/>
            <person name="Labutti K."/>
            <person name="Pangilinan J."/>
            <person name="Ruiz-Duenas F.J."/>
            <person name="Barrasa J.M."/>
            <person name="Sanchez-Garcia M."/>
            <person name="Camarero S."/>
            <person name="Miyauchi S."/>
            <person name="Serrano A."/>
            <person name="Linde D."/>
            <person name="Babiker R."/>
            <person name="Drula E."/>
            <person name="Ayuso-Fernandez I."/>
            <person name="Pacheco R."/>
            <person name="Padilla G."/>
            <person name="Ferreira P."/>
            <person name="Barriuso J."/>
            <person name="Kellner H."/>
            <person name="Castanera R."/>
            <person name="Alfaro M."/>
            <person name="Ramirez L."/>
            <person name="Pisabarro A.G."/>
            <person name="Kuo A."/>
            <person name="Tritt A."/>
            <person name="Lipzen A."/>
            <person name="He G."/>
            <person name="Yan M."/>
            <person name="Ng V."/>
            <person name="Cullen D."/>
            <person name="Martin F."/>
            <person name="Rosso M.-N."/>
            <person name="Henrissat B."/>
            <person name="Hibbett D."/>
            <person name="Martinez A.T."/>
            <person name="Grigoriev I.V."/>
        </authorList>
    </citation>
    <scope>NUCLEOTIDE SEQUENCE</scope>
    <source>
        <strain evidence="2">CBS 506.95</strain>
    </source>
</reference>
<name>A0A9P6EP87_9AGAR</name>
<evidence type="ECO:0000313" key="2">
    <source>
        <dbReference type="EMBL" id="KAF9532860.1"/>
    </source>
</evidence>
<evidence type="ECO:0000313" key="3">
    <source>
        <dbReference type="Proteomes" id="UP000807306"/>
    </source>
</evidence>
<sequence>MSLSNDGLNFTANFLTFLSLAGSVFLILRYLDPWHGYLTLAEAAVELRKLWTDYSAEGALPRGQLRSQFFQELKSLEDQVWRLAYLQNCSMFQPLAWVKALRLKASIAQARLLRINLLNACEQSRYLRQLSIASELADGYSTPNHLEMTSRCPGYLSPSAGSWRNISPVAFLKRPYESYCLKKLRPSSWMQLLSHLRGRRHSHEATEDGSTV</sequence>
<dbReference type="AlphaFoldDB" id="A0A9P6EP87"/>
<comment type="caution">
    <text evidence="2">The sequence shown here is derived from an EMBL/GenBank/DDBJ whole genome shotgun (WGS) entry which is preliminary data.</text>
</comment>
<protein>
    <submittedName>
        <fullName evidence="2">Uncharacterized protein</fullName>
    </submittedName>
</protein>
<keyword evidence="1" id="KW-0472">Membrane</keyword>
<proteinExistence type="predicted"/>
<evidence type="ECO:0000256" key="1">
    <source>
        <dbReference type="SAM" id="Phobius"/>
    </source>
</evidence>
<keyword evidence="1" id="KW-0812">Transmembrane</keyword>
<gene>
    <name evidence="2" type="ORF">CPB83DRAFT_880497</name>
</gene>